<dbReference type="EMBL" id="CP013342">
    <property type="protein sequence ID" value="AMU94956.1"/>
    <property type="molecule type" value="Genomic_DNA"/>
</dbReference>
<dbReference type="STRING" id="1219058.AOA14_10105"/>
<reference evidence="1 2" key="2">
    <citation type="journal article" date="2016" name="Genome Announc.">
        <title>Complete Genome Sequence of Sphingopyxis terrae Strain 203-1 (NBRC 111660), a Polyethylene Glycol Degrader.</title>
        <authorList>
            <person name="Ohtsubo Y."/>
            <person name="Nonoyama S."/>
            <person name="Nagata Y."/>
            <person name="Numata M."/>
            <person name="Tsuchikane K."/>
            <person name="Hosoyama A."/>
            <person name="Yamazoe A."/>
            <person name="Tsuda M."/>
            <person name="Fujita N."/>
            <person name="Kawai F."/>
        </authorList>
    </citation>
    <scope>NUCLEOTIDE SEQUENCE [LARGE SCALE GENOMIC DNA]</scope>
    <source>
        <strain evidence="1 2">203-1</strain>
    </source>
</reference>
<dbReference type="RefSeq" id="WP_238929624.1">
    <property type="nucleotide sequence ID" value="NZ_CP013342.1"/>
</dbReference>
<evidence type="ECO:0000313" key="2">
    <source>
        <dbReference type="Proteomes" id="UP000076234"/>
    </source>
</evidence>
<protein>
    <recommendedName>
        <fullName evidence="3">YfiR family protein</fullName>
    </recommendedName>
</protein>
<sequence length="180" mass="18767">MLIPLLLIGSSMTAPQLAMQAAAQTVVDDSPGGMALAVNRMLGGIVTYATWPNEASGAPRTMCIIGTPRLTERPAPDLPGRGSVSVRRISAAAAIGGAGCHMLYLGQMPVADRQRLIGWVHGKAILTVTDDDNNCNLGAMFCLSAQGQRLSFSVNLDSIGRGSVRVDPRVLKIGSDGGPR</sequence>
<dbReference type="AlphaFoldDB" id="A0A142VYV0"/>
<dbReference type="InterPro" id="IPR025293">
    <property type="entry name" value="YfiR/HmsC-like"/>
</dbReference>
<organism evidence="1 2">
    <name type="scientific">Sphingopyxis terrae subsp. terrae NBRC 15098</name>
    <dbReference type="NCBI Taxonomy" id="1219058"/>
    <lineage>
        <taxon>Bacteria</taxon>
        <taxon>Pseudomonadati</taxon>
        <taxon>Pseudomonadota</taxon>
        <taxon>Alphaproteobacteria</taxon>
        <taxon>Sphingomonadales</taxon>
        <taxon>Sphingomonadaceae</taxon>
        <taxon>Sphingopyxis</taxon>
    </lineage>
</organism>
<accession>A0A142VYV0</accession>
<dbReference type="KEGG" id="ster:AOA14_10105"/>
<dbReference type="Proteomes" id="UP000076234">
    <property type="component" value="Chromosome"/>
</dbReference>
<name>A0A142VYV0_9SPHN</name>
<evidence type="ECO:0000313" key="1">
    <source>
        <dbReference type="EMBL" id="AMU94956.1"/>
    </source>
</evidence>
<dbReference type="Pfam" id="PF13689">
    <property type="entry name" value="DUF4154"/>
    <property type="match status" value="1"/>
</dbReference>
<evidence type="ECO:0008006" key="3">
    <source>
        <dbReference type="Google" id="ProtNLM"/>
    </source>
</evidence>
<reference evidence="2" key="1">
    <citation type="submission" date="2015-11" db="EMBL/GenBank/DDBJ databases">
        <title>Complete genome sequence of a polyethylene glycol-degrading strain Sphingopyxis terrae strain 203-1 (NBRC 15098).</title>
        <authorList>
            <person name="Yoshiyuki O."/>
            <person name="Shouta N."/>
            <person name="Nagata Y."/>
            <person name="Numata M."/>
            <person name="Tsuchikane K."/>
            <person name="Hosoyama A."/>
            <person name="Yamazoe A."/>
            <person name="Tsuda M."/>
            <person name="Fujita N."/>
            <person name="Kawai F."/>
        </authorList>
    </citation>
    <scope>NUCLEOTIDE SEQUENCE [LARGE SCALE GENOMIC DNA]</scope>
    <source>
        <strain evidence="2">203-1</strain>
    </source>
</reference>
<proteinExistence type="predicted"/>
<gene>
    <name evidence="1" type="ORF">AOA14_10105</name>
</gene>